<gene>
    <name evidence="2" type="ORF">B0T17DRAFT_614508</name>
</gene>
<proteinExistence type="predicted"/>
<feature type="region of interest" description="Disordered" evidence="1">
    <location>
        <begin position="46"/>
        <end position="77"/>
    </location>
</feature>
<reference evidence="2" key="1">
    <citation type="submission" date="2023-06" db="EMBL/GenBank/DDBJ databases">
        <title>Genome-scale phylogeny and comparative genomics of the fungal order Sordariales.</title>
        <authorList>
            <consortium name="Lawrence Berkeley National Laboratory"/>
            <person name="Hensen N."/>
            <person name="Bonometti L."/>
            <person name="Westerberg I."/>
            <person name="Brannstrom I.O."/>
            <person name="Guillou S."/>
            <person name="Cros-Aarteil S."/>
            <person name="Calhoun S."/>
            <person name="Haridas S."/>
            <person name="Kuo A."/>
            <person name="Mondo S."/>
            <person name="Pangilinan J."/>
            <person name="Riley R."/>
            <person name="LaButti K."/>
            <person name="Andreopoulos B."/>
            <person name="Lipzen A."/>
            <person name="Chen C."/>
            <person name="Yanf M."/>
            <person name="Daum C."/>
            <person name="Ng V."/>
            <person name="Clum A."/>
            <person name="Steindorff A."/>
            <person name="Ohm R."/>
            <person name="Martin F."/>
            <person name="Silar P."/>
            <person name="Natvig D."/>
            <person name="Lalanne C."/>
            <person name="Gautier V."/>
            <person name="Ament-velasquez S.L."/>
            <person name="Kruys A."/>
            <person name="Hutchinson M.I."/>
            <person name="Powell A.J."/>
            <person name="Barry K."/>
            <person name="Miller A.N."/>
            <person name="Grigoriev I.V."/>
            <person name="Debuchy R."/>
            <person name="Gladieux P."/>
            <person name="Thoren M.H."/>
            <person name="Johannesson H."/>
        </authorList>
    </citation>
    <scope>NUCLEOTIDE SEQUENCE</scope>
    <source>
        <strain evidence="2">SMH3391-2</strain>
    </source>
</reference>
<evidence type="ECO:0000256" key="1">
    <source>
        <dbReference type="SAM" id="MobiDB-lite"/>
    </source>
</evidence>
<dbReference type="AlphaFoldDB" id="A0AA40C814"/>
<sequence length="77" mass="8369">MRMVKSSPNCRNTVAKFGDRCKLCVSLNSGASLSNNMLPEDSLWIAPSRPMADRKSSSRSSEGTTGRSTRTALFGKK</sequence>
<name>A0AA40C814_9PEZI</name>
<evidence type="ECO:0000313" key="2">
    <source>
        <dbReference type="EMBL" id="KAK0628612.1"/>
    </source>
</evidence>
<accession>A0AA40C814</accession>
<dbReference type="EMBL" id="JAULSR010000002">
    <property type="protein sequence ID" value="KAK0628612.1"/>
    <property type="molecule type" value="Genomic_DNA"/>
</dbReference>
<feature type="compositionally biased region" description="Low complexity" evidence="1">
    <location>
        <begin position="58"/>
        <end position="71"/>
    </location>
</feature>
<keyword evidence="3" id="KW-1185">Reference proteome</keyword>
<comment type="caution">
    <text evidence="2">The sequence shown here is derived from an EMBL/GenBank/DDBJ whole genome shotgun (WGS) entry which is preliminary data.</text>
</comment>
<evidence type="ECO:0000313" key="3">
    <source>
        <dbReference type="Proteomes" id="UP001174934"/>
    </source>
</evidence>
<protein>
    <submittedName>
        <fullName evidence="2">Uncharacterized protein</fullName>
    </submittedName>
</protein>
<dbReference type="Proteomes" id="UP001174934">
    <property type="component" value="Unassembled WGS sequence"/>
</dbReference>
<organism evidence="2 3">
    <name type="scientific">Bombardia bombarda</name>
    <dbReference type="NCBI Taxonomy" id="252184"/>
    <lineage>
        <taxon>Eukaryota</taxon>
        <taxon>Fungi</taxon>
        <taxon>Dikarya</taxon>
        <taxon>Ascomycota</taxon>
        <taxon>Pezizomycotina</taxon>
        <taxon>Sordariomycetes</taxon>
        <taxon>Sordariomycetidae</taxon>
        <taxon>Sordariales</taxon>
        <taxon>Lasiosphaeriaceae</taxon>
        <taxon>Bombardia</taxon>
    </lineage>
</organism>